<evidence type="ECO:0000313" key="2">
    <source>
        <dbReference type="EMBL" id="ELR20447.1"/>
    </source>
</evidence>
<dbReference type="VEuPathDB" id="AmoebaDB:ACA1_195290"/>
<proteinExistence type="predicted"/>
<dbReference type="Proteomes" id="UP000011083">
    <property type="component" value="Unassembled WGS sequence"/>
</dbReference>
<evidence type="ECO:0000256" key="1">
    <source>
        <dbReference type="SAM" id="Phobius"/>
    </source>
</evidence>
<reference evidence="2 3" key="1">
    <citation type="journal article" date="2013" name="Genome Biol.">
        <title>Genome of Acanthamoeba castellanii highlights extensive lateral gene transfer and early evolution of tyrosine kinase signaling.</title>
        <authorList>
            <person name="Clarke M."/>
            <person name="Lohan A.J."/>
            <person name="Liu B."/>
            <person name="Lagkouvardos I."/>
            <person name="Roy S."/>
            <person name="Zafar N."/>
            <person name="Bertelli C."/>
            <person name="Schilde C."/>
            <person name="Kianianmomeni A."/>
            <person name="Burglin T.R."/>
            <person name="Frech C."/>
            <person name="Turcotte B."/>
            <person name="Kopec K.O."/>
            <person name="Synnott J.M."/>
            <person name="Choo C."/>
            <person name="Paponov I."/>
            <person name="Finkler A."/>
            <person name="Soon Heng Tan C."/>
            <person name="Hutchins A.P."/>
            <person name="Weinmeier T."/>
            <person name="Rattei T."/>
            <person name="Chu J.S."/>
            <person name="Gimenez G."/>
            <person name="Irimia M."/>
            <person name="Rigden D.J."/>
            <person name="Fitzpatrick D.A."/>
            <person name="Lorenzo-Morales J."/>
            <person name="Bateman A."/>
            <person name="Chiu C.H."/>
            <person name="Tang P."/>
            <person name="Hegemann P."/>
            <person name="Fromm H."/>
            <person name="Raoult D."/>
            <person name="Greub G."/>
            <person name="Miranda-Saavedra D."/>
            <person name="Chen N."/>
            <person name="Nash P."/>
            <person name="Ginger M.L."/>
            <person name="Horn M."/>
            <person name="Schaap P."/>
            <person name="Caler L."/>
            <person name="Loftus B."/>
        </authorList>
    </citation>
    <scope>NUCLEOTIDE SEQUENCE [LARGE SCALE GENOMIC DNA]</scope>
    <source>
        <strain evidence="2 3">Neff</strain>
    </source>
</reference>
<dbReference type="GeneID" id="14921303"/>
<sequence length="350" mass="38869">MLVHRQNRYIGISREGSVALSWPTDDSNVQFERVTWPKLFQGVYLILALHARGEAVVLSELSNLSASAAEHLRLDCTDNIEYLERHRAELRYLAMLMIKYSLGMSSDDCGGLPEYSNFFSTMRKMLGIPEARQEIRDEIQDVLGIVESGYMEEQRRQAASEKRTAKLREFAQQVAETRRDEKTKRIERLISVIGAVTIPIVVVSGLPIEVVAPPAVAFWHLLVGVVLLSMLFAGALLYWQYAPSQDVDLLPVPGLEGDDQKAAQLRGDNMKASGVWDTVGPGVTPHRPTRSGPDPSVLLTGLRSVRRGVSNDELQSVLRSHKPRKHVSYGAVDLEAPMTPFAPPTCRPSG</sequence>
<name>L8H5E4_ACACF</name>
<dbReference type="RefSeq" id="XP_004367472.1">
    <property type="nucleotide sequence ID" value="XM_004367415.1"/>
</dbReference>
<keyword evidence="3" id="KW-1185">Reference proteome</keyword>
<dbReference type="AlphaFoldDB" id="L8H5E4"/>
<keyword evidence="1" id="KW-1133">Transmembrane helix</keyword>
<feature type="transmembrane region" description="Helical" evidence="1">
    <location>
        <begin position="218"/>
        <end position="239"/>
    </location>
</feature>
<gene>
    <name evidence="2" type="ORF">ACA1_195290</name>
</gene>
<dbReference type="OrthoDB" id="19007at2759"/>
<organism evidence="2 3">
    <name type="scientific">Acanthamoeba castellanii (strain ATCC 30010 / Neff)</name>
    <dbReference type="NCBI Taxonomy" id="1257118"/>
    <lineage>
        <taxon>Eukaryota</taxon>
        <taxon>Amoebozoa</taxon>
        <taxon>Discosea</taxon>
        <taxon>Longamoebia</taxon>
        <taxon>Centramoebida</taxon>
        <taxon>Acanthamoebidae</taxon>
        <taxon>Acanthamoeba</taxon>
    </lineage>
</organism>
<evidence type="ECO:0000313" key="3">
    <source>
        <dbReference type="Proteomes" id="UP000011083"/>
    </source>
</evidence>
<feature type="transmembrane region" description="Helical" evidence="1">
    <location>
        <begin position="189"/>
        <end position="212"/>
    </location>
</feature>
<keyword evidence="1" id="KW-0472">Membrane</keyword>
<protein>
    <submittedName>
        <fullName evidence="2">Uncharacterized protein</fullName>
    </submittedName>
</protein>
<keyword evidence="1" id="KW-0812">Transmembrane</keyword>
<dbReference type="KEGG" id="acan:ACA1_195290"/>
<accession>L8H5E4</accession>
<dbReference type="EMBL" id="KB007917">
    <property type="protein sequence ID" value="ELR20447.1"/>
    <property type="molecule type" value="Genomic_DNA"/>
</dbReference>